<feature type="signal peptide" evidence="1">
    <location>
        <begin position="1"/>
        <end position="27"/>
    </location>
</feature>
<feature type="chain" id="PRO_5022058449" description="Dockerin domain-containing protein" evidence="1">
    <location>
        <begin position="28"/>
        <end position="413"/>
    </location>
</feature>
<reference evidence="2 3" key="1">
    <citation type="submission" date="2019-02" db="EMBL/GenBank/DDBJ databases">
        <title>Deep-cultivation of Planctomycetes and their phenomic and genomic characterization uncovers novel biology.</title>
        <authorList>
            <person name="Wiegand S."/>
            <person name="Jogler M."/>
            <person name="Boedeker C."/>
            <person name="Pinto D."/>
            <person name="Vollmers J."/>
            <person name="Rivas-Marin E."/>
            <person name="Kohn T."/>
            <person name="Peeters S.H."/>
            <person name="Heuer A."/>
            <person name="Rast P."/>
            <person name="Oberbeckmann S."/>
            <person name="Bunk B."/>
            <person name="Jeske O."/>
            <person name="Meyerdierks A."/>
            <person name="Storesund J.E."/>
            <person name="Kallscheuer N."/>
            <person name="Luecker S."/>
            <person name="Lage O.M."/>
            <person name="Pohl T."/>
            <person name="Merkel B.J."/>
            <person name="Hornburger P."/>
            <person name="Mueller R.-W."/>
            <person name="Bruemmer F."/>
            <person name="Labrenz M."/>
            <person name="Spormann A.M."/>
            <person name="Op den Camp H."/>
            <person name="Overmann J."/>
            <person name="Amann R."/>
            <person name="Jetten M.S.M."/>
            <person name="Mascher T."/>
            <person name="Medema M.H."/>
            <person name="Devos D.P."/>
            <person name="Kaster A.-K."/>
            <person name="Ovreas L."/>
            <person name="Rohde M."/>
            <person name="Galperin M.Y."/>
            <person name="Jogler C."/>
        </authorList>
    </citation>
    <scope>NUCLEOTIDE SEQUENCE [LARGE SCALE GENOMIC DNA]</scope>
    <source>
        <strain evidence="2 3">Pan265</strain>
    </source>
</reference>
<dbReference type="InterPro" id="IPR002105">
    <property type="entry name" value="Dockerin_1_rpt"/>
</dbReference>
<evidence type="ECO:0000313" key="2">
    <source>
        <dbReference type="EMBL" id="QDU70383.1"/>
    </source>
</evidence>
<keyword evidence="1" id="KW-0732">Signal</keyword>
<dbReference type="InterPro" id="IPR036439">
    <property type="entry name" value="Dockerin_dom_sf"/>
</dbReference>
<protein>
    <recommendedName>
        <fullName evidence="4">Dockerin domain-containing protein</fullName>
    </recommendedName>
</protein>
<dbReference type="PROSITE" id="PS00018">
    <property type="entry name" value="EF_HAND_1"/>
    <property type="match status" value="2"/>
</dbReference>
<evidence type="ECO:0008006" key="4">
    <source>
        <dbReference type="Google" id="ProtNLM"/>
    </source>
</evidence>
<dbReference type="GO" id="GO:0000272">
    <property type="term" value="P:polysaccharide catabolic process"/>
    <property type="evidence" value="ECO:0007669"/>
    <property type="project" value="InterPro"/>
</dbReference>
<dbReference type="Proteomes" id="UP000320386">
    <property type="component" value="Chromosome"/>
</dbReference>
<accession>A0A518BTT4</accession>
<keyword evidence="3" id="KW-1185">Reference proteome</keyword>
<dbReference type="Gene3D" id="1.10.1330.10">
    <property type="entry name" value="Dockerin domain"/>
    <property type="match status" value="1"/>
</dbReference>
<proteinExistence type="predicted"/>
<dbReference type="PROSITE" id="PS00448">
    <property type="entry name" value="CLOS_CELLULOSOME_RPT"/>
    <property type="match status" value="1"/>
</dbReference>
<dbReference type="SUPFAM" id="SSF63446">
    <property type="entry name" value="Type I dockerin domain"/>
    <property type="match status" value="2"/>
</dbReference>
<gene>
    <name evidence="2" type="ORF">Pan265_02090</name>
</gene>
<evidence type="ECO:0000313" key="3">
    <source>
        <dbReference type="Proteomes" id="UP000320386"/>
    </source>
</evidence>
<name>A0A518BTT4_9BACT</name>
<dbReference type="InterPro" id="IPR018247">
    <property type="entry name" value="EF_Hand_1_Ca_BS"/>
</dbReference>
<dbReference type="EMBL" id="CP036280">
    <property type="protein sequence ID" value="QDU70383.1"/>
    <property type="molecule type" value="Genomic_DNA"/>
</dbReference>
<dbReference type="OrthoDB" id="9151625at2"/>
<sequence length="413" mass="42047" precursor="true">MFEHLGCSREVVAAAVGLGLISATALAGPYSANSNDPGNAFDPPVAKSDPGITAWNGVLIDYSPAPGVGVSYRDPVTGYGSLGELYDPANPPATGQIPPFSGATQPFSGDVTDTDDEYGFTGYDDPGSAVIELAHPLVDGPGFDFAVFENGFSGFAGGFFAELAFVEVSSDGEHFVRFDAVSTNTPGDLQGISQYAGLDETNVYNLAGKHATNWGTPFDLAQLAGSPGLDLAGVRFVRLVDIPGNGHFIDSLGNPILDAHPTVGSGGFDLSYSVGGIALLTAADAVAGDVDGDGVVTAADIDTLVAGFGGVAFDVTGDRQTDASDLERLVTDLIGTSFGDANLDHHVDLLDLSSLASSFGDSAGWADGDFNADGTVDLLDLSLLASGFGASSVPEPAVALLLSLGLVVDASRR</sequence>
<dbReference type="AlphaFoldDB" id="A0A518BTT4"/>
<dbReference type="RefSeq" id="WP_145444439.1">
    <property type="nucleotide sequence ID" value="NZ_CP036280.1"/>
</dbReference>
<dbReference type="GO" id="GO:0004553">
    <property type="term" value="F:hydrolase activity, hydrolyzing O-glycosyl compounds"/>
    <property type="evidence" value="ECO:0007669"/>
    <property type="project" value="InterPro"/>
</dbReference>
<dbReference type="KEGG" id="mcad:Pan265_02090"/>
<organism evidence="2 3">
    <name type="scientific">Mucisphaera calidilacus</name>
    <dbReference type="NCBI Taxonomy" id="2527982"/>
    <lineage>
        <taxon>Bacteria</taxon>
        <taxon>Pseudomonadati</taxon>
        <taxon>Planctomycetota</taxon>
        <taxon>Phycisphaerae</taxon>
        <taxon>Phycisphaerales</taxon>
        <taxon>Phycisphaeraceae</taxon>
        <taxon>Mucisphaera</taxon>
    </lineage>
</organism>
<evidence type="ECO:0000256" key="1">
    <source>
        <dbReference type="SAM" id="SignalP"/>
    </source>
</evidence>